<gene>
    <name evidence="2" type="ORF">X474_13665</name>
</gene>
<organism evidence="2 3">
    <name type="scientific">Dethiosulfatarculus sandiegensis</name>
    <dbReference type="NCBI Taxonomy" id="1429043"/>
    <lineage>
        <taxon>Bacteria</taxon>
        <taxon>Pseudomonadati</taxon>
        <taxon>Thermodesulfobacteriota</taxon>
        <taxon>Desulfarculia</taxon>
        <taxon>Desulfarculales</taxon>
        <taxon>Desulfarculaceae</taxon>
        <taxon>Dethiosulfatarculus</taxon>
    </lineage>
</organism>
<sequence>MHWLWWLQIGADLILLGAIAVLLVKLTRGGGVSSGAMASSADLERFLEEAGSLTQEFDRLLGEKRELVRTTLITLDSRIEKLKDMTREMDARIESCQAPSIVSKEPYNPNPMDEFREKVARLAREGKNSSQIAQATGRPRGEVELVLGLNSGK</sequence>
<evidence type="ECO:0000313" key="3">
    <source>
        <dbReference type="Proteomes" id="UP000032233"/>
    </source>
</evidence>
<dbReference type="InParanoid" id="A0A0D2HSP4"/>
<comment type="caution">
    <text evidence="2">The sequence shown here is derived from an EMBL/GenBank/DDBJ whole genome shotgun (WGS) entry which is preliminary data.</text>
</comment>
<evidence type="ECO:0000313" key="2">
    <source>
        <dbReference type="EMBL" id="KIX13528.1"/>
    </source>
</evidence>
<dbReference type="Proteomes" id="UP000032233">
    <property type="component" value="Unassembled WGS sequence"/>
</dbReference>
<accession>A0A0D2HSP4</accession>
<keyword evidence="1" id="KW-1133">Transmembrane helix</keyword>
<dbReference type="AlphaFoldDB" id="A0A0D2HSP4"/>
<keyword evidence="3" id="KW-1185">Reference proteome</keyword>
<evidence type="ECO:0000256" key="1">
    <source>
        <dbReference type="SAM" id="Phobius"/>
    </source>
</evidence>
<feature type="transmembrane region" description="Helical" evidence="1">
    <location>
        <begin position="6"/>
        <end position="24"/>
    </location>
</feature>
<keyword evidence="1" id="KW-0472">Membrane</keyword>
<evidence type="ECO:0008006" key="4">
    <source>
        <dbReference type="Google" id="ProtNLM"/>
    </source>
</evidence>
<protein>
    <recommendedName>
        <fullName evidence="4">DUF2802 domain-containing protein</fullName>
    </recommendedName>
</protein>
<name>A0A0D2HSP4_9BACT</name>
<proteinExistence type="predicted"/>
<reference evidence="2 3" key="1">
    <citation type="submission" date="2013-11" db="EMBL/GenBank/DDBJ databases">
        <title>Metagenomic analysis of a methanogenic consortium involved in long chain n-alkane degradation.</title>
        <authorList>
            <person name="Davidova I.A."/>
            <person name="Callaghan A.V."/>
            <person name="Wawrik B."/>
            <person name="Pruitt S."/>
            <person name="Marks C."/>
            <person name="Duncan K.E."/>
            <person name="Suflita J.M."/>
        </authorList>
    </citation>
    <scope>NUCLEOTIDE SEQUENCE [LARGE SCALE GENOMIC DNA]</scope>
    <source>
        <strain evidence="2 3">SPR</strain>
    </source>
</reference>
<dbReference type="RefSeq" id="WP_044349234.1">
    <property type="nucleotide sequence ID" value="NZ_AZAC01000015.1"/>
</dbReference>
<keyword evidence="1" id="KW-0812">Transmembrane</keyword>
<dbReference type="OrthoDB" id="5524378at2"/>
<dbReference type="EMBL" id="AZAC01000015">
    <property type="protein sequence ID" value="KIX13528.1"/>
    <property type="molecule type" value="Genomic_DNA"/>
</dbReference>
<dbReference type="STRING" id="1429043.X474_13665"/>